<evidence type="ECO:0000256" key="1">
    <source>
        <dbReference type="SAM" id="SignalP"/>
    </source>
</evidence>
<comment type="caution">
    <text evidence="2">The sequence shown here is derived from an EMBL/GenBank/DDBJ whole genome shotgun (WGS) entry which is preliminary data.</text>
</comment>
<keyword evidence="1" id="KW-0732">Signal</keyword>
<proteinExistence type="predicted"/>
<dbReference type="EMBL" id="REGN01003976">
    <property type="protein sequence ID" value="RNA19789.1"/>
    <property type="molecule type" value="Genomic_DNA"/>
</dbReference>
<feature type="chain" id="PRO_5018287150" evidence="1">
    <location>
        <begin position="33"/>
        <end position="76"/>
    </location>
</feature>
<organism evidence="2 3">
    <name type="scientific">Brachionus plicatilis</name>
    <name type="common">Marine rotifer</name>
    <name type="synonym">Brachionus muelleri</name>
    <dbReference type="NCBI Taxonomy" id="10195"/>
    <lineage>
        <taxon>Eukaryota</taxon>
        <taxon>Metazoa</taxon>
        <taxon>Spiralia</taxon>
        <taxon>Gnathifera</taxon>
        <taxon>Rotifera</taxon>
        <taxon>Eurotatoria</taxon>
        <taxon>Monogononta</taxon>
        <taxon>Pseudotrocha</taxon>
        <taxon>Ploima</taxon>
        <taxon>Brachionidae</taxon>
        <taxon>Brachionus</taxon>
    </lineage>
</organism>
<evidence type="ECO:0000313" key="2">
    <source>
        <dbReference type="EMBL" id="RNA19789.1"/>
    </source>
</evidence>
<protein>
    <submittedName>
        <fullName evidence="2">Uncharacterized protein</fullName>
    </submittedName>
</protein>
<evidence type="ECO:0000313" key="3">
    <source>
        <dbReference type="Proteomes" id="UP000276133"/>
    </source>
</evidence>
<dbReference type="AlphaFoldDB" id="A0A3M7R8J6"/>
<keyword evidence="3" id="KW-1185">Reference proteome</keyword>
<accession>A0A3M7R8J6</accession>
<feature type="signal peptide" evidence="1">
    <location>
        <begin position="1"/>
        <end position="32"/>
    </location>
</feature>
<dbReference type="Proteomes" id="UP000276133">
    <property type="component" value="Unassembled WGS sequence"/>
</dbReference>
<name>A0A3M7R8J6_BRAPC</name>
<sequence>MFTRLVRISLPKNWRRLLLLLFVVVADFVGDGDFDWQRVLADDEGAGRAGRIVGQLGYCGQRGLGLSAVLSCDRIV</sequence>
<reference evidence="2 3" key="1">
    <citation type="journal article" date="2018" name="Sci. Rep.">
        <title>Genomic signatures of local adaptation to the degree of environmental predictability in rotifers.</title>
        <authorList>
            <person name="Franch-Gras L."/>
            <person name="Hahn C."/>
            <person name="Garcia-Roger E.M."/>
            <person name="Carmona M.J."/>
            <person name="Serra M."/>
            <person name="Gomez A."/>
        </authorList>
    </citation>
    <scope>NUCLEOTIDE SEQUENCE [LARGE SCALE GENOMIC DNA]</scope>
    <source>
        <strain evidence="2">HYR1</strain>
    </source>
</reference>
<gene>
    <name evidence="2" type="ORF">BpHYR1_050442</name>
</gene>